<dbReference type="EMBL" id="QRUD01000007">
    <property type="protein sequence ID" value="RGR42735.1"/>
    <property type="molecule type" value="Genomic_DNA"/>
</dbReference>
<keyword evidence="2" id="KW-0680">Restriction system</keyword>
<organism evidence="5 6">
    <name type="scientific">Phocaeicola vulgatus</name>
    <name type="common">Bacteroides vulgatus</name>
    <dbReference type="NCBI Taxonomy" id="821"/>
    <lineage>
        <taxon>Bacteria</taxon>
        <taxon>Pseudomonadati</taxon>
        <taxon>Bacteroidota</taxon>
        <taxon>Bacteroidia</taxon>
        <taxon>Bacteroidales</taxon>
        <taxon>Bacteroidaceae</taxon>
        <taxon>Phocaeicola</taxon>
    </lineage>
</organism>
<evidence type="ECO:0000256" key="3">
    <source>
        <dbReference type="ARBA" id="ARBA00023125"/>
    </source>
</evidence>
<dbReference type="GO" id="GO:0003677">
    <property type="term" value="F:DNA binding"/>
    <property type="evidence" value="ECO:0007669"/>
    <property type="project" value="UniProtKB-KW"/>
</dbReference>
<dbReference type="Pfam" id="PF01420">
    <property type="entry name" value="Methylase_S"/>
    <property type="match status" value="1"/>
</dbReference>
<dbReference type="InterPro" id="IPR000055">
    <property type="entry name" value="Restrct_endonuc_typeI_TRD"/>
</dbReference>
<name>A0A395UVF6_PHOVU</name>
<dbReference type="SUPFAM" id="SSF116734">
    <property type="entry name" value="DNA methylase specificity domain"/>
    <property type="match status" value="1"/>
</dbReference>
<accession>A0A395UVF6</accession>
<sequence length="223" mass="24842">MYSDMANKDVIGLEKIKLPVYSSSEPNWEYMEQYMKNIESQVRMSIDKLTNVIGGGKRLNINAWKDFAVGDYFSAINTGNILSRDIVDGSGSTPFVTASSVNNGVAAYIDASNYEIIKGNCILIGGKTFTLTYQKNDFVSNDSHNIALYSKSVSNEQELLYIITVLSCSLKHKYNWGDAVTKDKLLAQKISLPADNKGEPDWGYMRDYIQSIQKTISCSPILV</sequence>
<comment type="caution">
    <text evidence="5">The sequence shown here is derived from an EMBL/GenBank/DDBJ whole genome shotgun (WGS) entry which is preliminary data.</text>
</comment>
<keyword evidence="3" id="KW-0238">DNA-binding</keyword>
<evidence type="ECO:0000313" key="5">
    <source>
        <dbReference type="EMBL" id="RGR42735.1"/>
    </source>
</evidence>
<evidence type="ECO:0000259" key="4">
    <source>
        <dbReference type="Pfam" id="PF01420"/>
    </source>
</evidence>
<comment type="similarity">
    <text evidence="1">Belongs to the type-I restriction system S methylase family.</text>
</comment>
<evidence type="ECO:0000256" key="1">
    <source>
        <dbReference type="ARBA" id="ARBA00010923"/>
    </source>
</evidence>
<dbReference type="Proteomes" id="UP000266497">
    <property type="component" value="Unassembled WGS sequence"/>
</dbReference>
<dbReference type="AlphaFoldDB" id="A0A395UVF6"/>
<protein>
    <recommendedName>
        <fullName evidence="4">Type I restriction modification DNA specificity domain-containing protein</fullName>
    </recommendedName>
</protein>
<evidence type="ECO:0000313" key="6">
    <source>
        <dbReference type="Proteomes" id="UP000266497"/>
    </source>
</evidence>
<proteinExistence type="inferred from homology"/>
<dbReference type="GO" id="GO:0009307">
    <property type="term" value="P:DNA restriction-modification system"/>
    <property type="evidence" value="ECO:0007669"/>
    <property type="project" value="UniProtKB-KW"/>
</dbReference>
<feature type="domain" description="Type I restriction modification DNA specificity" evidence="4">
    <location>
        <begin position="64"/>
        <end position="215"/>
    </location>
</feature>
<reference evidence="5 6" key="1">
    <citation type="submission" date="2018-08" db="EMBL/GenBank/DDBJ databases">
        <title>A genome reference for cultivated species of the human gut microbiota.</title>
        <authorList>
            <person name="Zou Y."/>
            <person name="Xue W."/>
            <person name="Luo G."/>
        </authorList>
    </citation>
    <scope>NUCLEOTIDE SEQUENCE [LARGE SCALE GENOMIC DNA]</scope>
    <source>
        <strain evidence="5 6">AF25-30LB</strain>
    </source>
</reference>
<gene>
    <name evidence="5" type="ORF">DWY53_03550</name>
</gene>
<dbReference type="Gene3D" id="3.90.220.20">
    <property type="entry name" value="DNA methylase specificity domains"/>
    <property type="match status" value="1"/>
</dbReference>
<dbReference type="InterPro" id="IPR044946">
    <property type="entry name" value="Restrct_endonuc_typeI_TRD_sf"/>
</dbReference>
<evidence type="ECO:0000256" key="2">
    <source>
        <dbReference type="ARBA" id="ARBA00022747"/>
    </source>
</evidence>